<dbReference type="Proteomes" id="UP001169764">
    <property type="component" value="Unassembled WGS sequence"/>
</dbReference>
<evidence type="ECO:0000256" key="9">
    <source>
        <dbReference type="HAMAP-Rule" id="MF_01987"/>
    </source>
</evidence>
<dbReference type="PRINTS" id="PR00990">
    <property type="entry name" value="RIBOKINASE"/>
</dbReference>
<feature type="binding site" evidence="9">
    <location>
        <position position="297"/>
    </location>
    <ligand>
        <name>K(+)</name>
        <dbReference type="ChEBI" id="CHEBI:29103"/>
    </ligand>
</feature>
<feature type="binding site" evidence="9">
    <location>
        <position position="295"/>
    </location>
    <ligand>
        <name>K(+)</name>
        <dbReference type="ChEBI" id="CHEBI:29103"/>
    </ligand>
</feature>
<gene>
    <name evidence="9" type="primary">rbsK</name>
    <name evidence="11" type="ORF">Q4F19_09490</name>
</gene>
<keyword evidence="2 9" id="KW-0479">Metal-binding</keyword>
<comment type="caution">
    <text evidence="11">The sequence shown here is derived from an EMBL/GenBank/DDBJ whole genome shotgun (WGS) entry which is preliminary data.</text>
</comment>
<evidence type="ECO:0000259" key="10">
    <source>
        <dbReference type="Pfam" id="PF00294"/>
    </source>
</evidence>
<feature type="domain" description="Carbohydrate kinase PfkB" evidence="10">
    <location>
        <begin position="6"/>
        <end position="304"/>
    </location>
</feature>
<dbReference type="PANTHER" id="PTHR10584:SF166">
    <property type="entry name" value="RIBOKINASE"/>
    <property type="match status" value="1"/>
</dbReference>
<feature type="binding site" evidence="9">
    <location>
        <position position="258"/>
    </location>
    <ligand>
        <name>K(+)</name>
        <dbReference type="ChEBI" id="CHEBI:29103"/>
    </ligand>
</feature>
<dbReference type="Pfam" id="PF00294">
    <property type="entry name" value="PfkB"/>
    <property type="match status" value="1"/>
</dbReference>
<organism evidence="11 12">
    <name type="scientific">Sphingomonas natans</name>
    <dbReference type="NCBI Taxonomy" id="3063330"/>
    <lineage>
        <taxon>Bacteria</taxon>
        <taxon>Pseudomonadati</taxon>
        <taxon>Pseudomonadota</taxon>
        <taxon>Alphaproteobacteria</taxon>
        <taxon>Sphingomonadales</taxon>
        <taxon>Sphingomonadaceae</taxon>
        <taxon>Sphingomonas</taxon>
    </lineage>
</organism>
<evidence type="ECO:0000256" key="6">
    <source>
        <dbReference type="ARBA" id="ARBA00022842"/>
    </source>
</evidence>
<evidence type="ECO:0000256" key="8">
    <source>
        <dbReference type="ARBA" id="ARBA00023277"/>
    </source>
</evidence>
<keyword evidence="8 9" id="KW-0119">Carbohydrate metabolism</keyword>
<comment type="pathway">
    <text evidence="9">Carbohydrate metabolism; D-ribose degradation; D-ribose 5-phosphate from beta-D-ribopyranose: step 2/2.</text>
</comment>
<keyword evidence="3 9" id="KW-0547">Nucleotide-binding</keyword>
<dbReference type="EMBL" id="JAUOTP010000003">
    <property type="protein sequence ID" value="MDO6414613.1"/>
    <property type="molecule type" value="Genomic_DNA"/>
</dbReference>
<comment type="function">
    <text evidence="9">Catalyzes the phosphorylation of ribose at O-5 in a reaction requiring ATP and magnesium. The resulting D-ribose-5-phosphate can then be used either for sythesis of nucleotides, histidine, and tryptophan, or as a component of the pentose phosphate pathway.</text>
</comment>
<dbReference type="InterPro" id="IPR002139">
    <property type="entry name" value="Ribo/fructo_kinase"/>
</dbReference>
<name>A0ABT8Y9U8_9SPHN</name>
<evidence type="ECO:0000256" key="1">
    <source>
        <dbReference type="ARBA" id="ARBA00022679"/>
    </source>
</evidence>
<evidence type="ECO:0000256" key="3">
    <source>
        <dbReference type="ARBA" id="ARBA00022741"/>
    </source>
</evidence>
<dbReference type="PANTHER" id="PTHR10584">
    <property type="entry name" value="SUGAR KINASE"/>
    <property type="match status" value="1"/>
</dbReference>
<accession>A0ABT8Y9U8</accession>
<keyword evidence="4 9" id="KW-0418">Kinase</keyword>
<comment type="similarity">
    <text evidence="9">Belongs to the carbohydrate kinase PfkB family. Ribokinase subfamily.</text>
</comment>
<dbReference type="GO" id="GO:0016301">
    <property type="term" value="F:kinase activity"/>
    <property type="evidence" value="ECO:0007669"/>
    <property type="project" value="UniProtKB-KW"/>
</dbReference>
<comment type="catalytic activity">
    <reaction evidence="9">
        <text>D-ribose + ATP = D-ribose 5-phosphate + ADP + H(+)</text>
        <dbReference type="Rhea" id="RHEA:13697"/>
        <dbReference type="ChEBI" id="CHEBI:15378"/>
        <dbReference type="ChEBI" id="CHEBI:30616"/>
        <dbReference type="ChEBI" id="CHEBI:47013"/>
        <dbReference type="ChEBI" id="CHEBI:78346"/>
        <dbReference type="ChEBI" id="CHEBI:456216"/>
        <dbReference type="EC" id="2.7.1.15"/>
    </reaction>
</comment>
<keyword evidence="1 9" id="KW-0808">Transferase</keyword>
<feature type="binding site" evidence="9">
    <location>
        <position position="256"/>
    </location>
    <ligand>
        <name>K(+)</name>
        <dbReference type="ChEBI" id="CHEBI:29103"/>
    </ligand>
</feature>
<feature type="binding site" evidence="9">
    <location>
        <begin position="261"/>
        <end position="262"/>
    </location>
    <ligand>
        <name>ATP</name>
        <dbReference type="ChEBI" id="CHEBI:30616"/>
    </ligand>
</feature>
<keyword evidence="6 9" id="KW-0460">Magnesium</keyword>
<proteinExistence type="inferred from homology"/>
<evidence type="ECO:0000256" key="5">
    <source>
        <dbReference type="ARBA" id="ARBA00022840"/>
    </source>
</evidence>
<feature type="binding site" evidence="9">
    <location>
        <position position="142"/>
    </location>
    <ligand>
        <name>substrate</name>
    </ligand>
</feature>
<comment type="subunit">
    <text evidence="9">Homodimer.</text>
</comment>
<reference evidence="11" key="1">
    <citation type="submission" date="2023-07" db="EMBL/GenBank/DDBJ databases">
        <authorList>
            <person name="Kim M."/>
        </authorList>
    </citation>
    <scope>NUCLEOTIDE SEQUENCE</scope>
    <source>
        <strain evidence="11">BIUV-7</strain>
    </source>
</reference>
<dbReference type="EC" id="2.7.1.15" evidence="9"/>
<comment type="subcellular location">
    <subcellularLocation>
        <location evidence="9">Cytoplasm</location>
    </subcellularLocation>
</comment>
<dbReference type="HAMAP" id="MF_01987">
    <property type="entry name" value="Ribokinase"/>
    <property type="match status" value="1"/>
</dbReference>
<dbReference type="SUPFAM" id="SSF53613">
    <property type="entry name" value="Ribokinase-like"/>
    <property type="match status" value="1"/>
</dbReference>
<evidence type="ECO:0000256" key="4">
    <source>
        <dbReference type="ARBA" id="ARBA00022777"/>
    </source>
</evidence>
<feature type="binding site" evidence="9">
    <location>
        <position position="262"/>
    </location>
    <ligand>
        <name>substrate</name>
    </ligand>
</feature>
<keyword evidence="9" id="KW-0963">Cytoplasm</keyword>
<protein>
    <recommendedName>
        <fullName evidence="9">Ribokinase</fullName>
        <shortName evidence="9">RK</shortName>
        <ecNumber evidence="9">2.7.1.15</ecNumber>
    </recommendedName>
</protein>
<comment type="cofactor">
    <cofactor evidence="9">
        <name>Mg(2+)</name>
        <dbReference type="ChEBI" id="CHEBI:18420"/>
    </cofactor>
    <text evidence="9">Requires a divalent cation, most likely magnesium in vivo, as an electrophilic catalyst to aid phosphoryl group transfer. It is the chelate of the metal and the nucleotide that is the actual substrate.</text>
</comment>
<keyword evidence="7 9" id="KW-0630">Potassium</keyword>
<feature type="active site" description="Proton acceptor" evidence="9">
    <location>
        <position position="262"/>
    </location>
</feature>
<evidence type="ECO:0000313" key="12">
    <source>
        <dbReference type="Proteomes" id="UP001169764"/>
    </source>
</evidence>
<feature type="binding site" evidence="9">
    <location>
        <begin position="42"/>
        <end position="46"/>
    </location>
    <ligand>
        <name>substrate</name>
    </ligand>
</feature>
<dbReference type="Gene3D" id="3.40.1190.20">
    <property type="match status" value="1"/>
</dbReference>
<keyword evidence="12" id="KW-1185">Reference proteome</keyword>
<sequence>MNVTPSVFVLGSFVAAFSMKVARLPSSGESLRGESLLLEAGGKGLNVAIAARRLGADVDGIVAAGSDRFAGMAAEALAGADLPERMLVRFPGASGAGVGLIDAHGENVIAVYPGANELLSARDIEATEDRLAHSHAVLAQFEIGDAPIAAAFASARRRGVETVLNPSPFRPVAPAILAVTDILVVNATEAAALCAAQTEMGGIAGGHADDLAALAGALFGAGIKVVVMTLGADGAVLWHRDGTCLRQPAFATEAIDATGCGDAFLAGLVVGFARTRDWARALQVASACGAITCSKIGVIDALPTWAKAAELVDRLII</sequence>
<comment type="activity regulation">
    <text evidence="9">Activated by a monovalent cation that binds near, but not in, the active site. The most likely occupant of the site in vivo is potassium. Ion binding induces a conformational change that may alter substrate affinity.</text>
</comment>
<comment type="caution">
    <text evidence="9">Lacks conserved residue(s) required for the propagation of feature annotation.</text>
</comment>
<dbReference type="RefSeq" id="WP_341850179.1">
    <property type="nucleotide sequence ID" value="NZ_JAUOTP010000003.1"/>
</dbReference>
<evidence type="ECO:0000256" key="7">
    <source>
        <dbReference type="ARBA" id="ARBA00022958"/>
    </source>
</evidence>
<evidence type="ECO:0000313" key="11">
    <source>
        <dbReference type="EMBL" id="MDO6414613.1"/>
    </source>
</evidence>
<dbReference type="InterPro" id="IPR011877">
    <property type="entry name" value="Ribokinase"/>
</dbReference>
<keyword evidence="5 9" id="KW-0067">ATP-binding</keyword>
<feature type="binding site" evidence="9">
    <location>
        <position position="186"/>
    </location>
    <ligand>
        <name>ATP</name>
        <dbReference type="ChEBI" id="CHEBI:30616"/>
    </ligand>
</feature>
<evidence type="ECO:0000256" key="2">
    <source>
        <dbReference type="ARBA" id="ARBA00022723"/>
    </source>
</evidence>
<dbReference type="InterPro" id="IPR011611">
    <property type="entry name" value="PfkB_dom"/>
</dbReference>
<dbReference type="InterPro" id="IPR029056">
    <property type="entry name" value="Ribokinase-like"/>
</dbReference>
<feature type="binding site" evidence="9">
    <location>
        <position position="292"/>
    </location>
    <ligand>
        <name>K(+)</name>
        <dbReference type="ChEBI" id="CHEBI:29103"/>
    </ligand>
</feature>
<feature type="binding site" evidence="9">
    <location>
        <begin position="229"/>
        <end position="234"/>
    </location>
    <ligand>
        <name>ATP</name>
        <dbReference type="ChEBI" id="CHEBI:30616"/>
    </ligand>
</feature>